<dbReference type="Pfam" id="PF04299">
    <property type="entry name" value="FMN_bind_2"/>
    <property type="match status" value="1"/>
</dbReference>
<dbReference type="Gene3D" id="2.30.110.10">
    <property type="entry name" value="Electron Transport, Fmn-binding Protein, Chain A"/>
    <property type="match status" value="1"/>
</dbReference>
<dbReference type="PANTHER" id="PTHR35802:SF1">
    <property type="entry name" value="PROTEASE SYNTHASE AND SPORULATION PROTEIN PAI 2"/>
    <property type="match status" value="1"/>
</dbReference>
<dbReference type="RefSeq" id="WP_343768771.1">
    <property type="nucleotide sequence ID" value="NZ_BAAAFG010000016.1"/>
</dbReference>
<accession>A0ABP3XZ18</accession>
<comment type="caution">
    <text evidence="1">The sequence shown here is derived from an EMBL/GenBank/DDBJ whole genome shotgun (WGS) entry which is preliminary data.</text>
</comment>
<sequence>MNKYPPPHHQEQNPENIIKVIQHYPLGTLVTAKDDEAHITHIPLIYEADDSKYGKLVAHIDKFNPQVNHLINDSSATAVFHGPQTYISPSILSTTQLPTWNYIIVHVKGKIHLLKDRDQVRETLIRMTSFLEGDNPAYVLAENNPRMEAALDYIIGFEIEITSWEGKFKFSQDKAKRDKALAKAELIQSQQNSVRAFIDDLFDHHHQIITK</sequence>
<gene>
    <name evidence="1" type="ORF">GCM10009117_26950</name>
</gene>
<reference evidence="2" key="1">
    <citation type="journal article" date="2019" name="Int. J. Syst. Evol. Microbiol.">
        <title>The Global Catalogue of Microorganisms (GCM) 10K type strain sequencing project: providing services to taxonomists for standard genome sequencing and annotation.</title>
        <authorList>
            <consortium name="The Broad Institute Genomics Platform"/>
            <consortium name="The Broad Institute Genome Sequencing Center for Infectious Disease"/>
            <person name="Wu L."/>
            <person name="Ma J."/>
        </authorList>
    </citation>
    <scope>NUCLEOTIDE SEQUENCE [LARGE SCALE GENOMIC DNA]</scope>
    <source>
        <strain evidence="2">JCM 16082</strain>
    </source>
</reference>
<evidence type="ECO:0000313" key="1">
    <source>
        <dbReference type="EMBL" id="GAA0873548.1"/>
    </source>
</evidence>
<dbReference type="PANTHER" id="PTHR35802">
    <property type="entry name" value="PROTEASE SYNTHASE AND SPORULATION PROTEIN PAI 2"/>
    <property type="match status" value="1"/>
</dbReference>
<dbReference type="InterPro" id="IPR012349">
    <property type="entry name" value="Split_barrel_FMN-bd"/>
</dbReference>
<protein>
    <submittedName>
        <fullName evidence="1">FMN-binding negative transcriptional regulator</fullName>
    </submittedName>
</protein>
<organism evidence="1 2">
    <name type="scientific">Gangjinia marincola</name>
    <dbReference type="NCBI Taxonomy" id="578463"/>
    <lineage>
        <taxon>Bacteria</taxon>
        <taxon>Pseudomonadati</taxon>
        <taxon>Bacteroidota</taxon>
        <taxon>Flavobacteriia</taxon>
        <taxon>Flavobacteriales</taxon>
        <taxon>Flavobacteriaceae</taxon>
        <taxon>Gangjinia</taxon>
    </lineage>
</organism>
<name>A0ABP3XZ18_9FLAO</name>
<keyword evidence="2" id="KW-1185">Reference proteome</keyword>
<dbReference type="InterPro" id="IPR007396">
    <property type="entry name" value="TR_PAI2-type"/>
</dbReference>
<dbReference type="Proteomes" id="UP001500507">
    <property type="component" value="Unassembled WGS sequence"/>
</dbReference>
<dbReference type="SUPFAM" id="SSF50475">
    <property type="entry name" value="FMN-binding split barrel"/>
    <property type="match status" value="1"/>
</dbReference>
<dbReference type="EMBL" id="BAAAFG010000016">
    <property type="protein sequence ID" value="GAA0873548.1"/>
    <property type="molecule type" value="Genomic_DNA"/>
</dbReference>
<evidence type="ECO:0000313" key="2">
    <source>
        <dbReference type="Proteomes" id="UP001500507"/>
    </source>
</evidence>
<dbReference type="PIRSF" id="PIRSF010372">
    <property type="entry name" value="PaiB"/>
    <property type="match status" value="1"/>
</dbReference>
<proteinExistence type="predicted"/>